<comment type="caution">
    <text evidence="16">The sequence shown here is derived from an EMBL/GenBank/DDBJ whole genome shotgun (WGS) entry which is preliminary data.</text>
</comment>
<evidence type="ECO:0000256" key="10">
    <source>
        <dbReference type="ARBA" id="ARBA00023186"/>
    </source>
</evidence>
<evidence type="ECO:0000256" key="4">
    <source>
        <dbReference type="ARBA" id="ARBA00022448"/>
    </source>
</evidence>
<dbReference type="PRINTS" id="PR00701">
    <property type="entry name" value="60KDINNERMP"/>
</dbReference>
<dbReference type="PANTHER" id="PTHR12428">
    <property type="entry name" value="OXA1"/>
    <property type="match status" value="1"/>
</dbReference>
<organism evidence="16 17">
    <name type="scientific">Fluctibacter corallii</name>
    <dbReference type="NCBI Taxonomy" id="2984329"/>
    <lineage>
        <taxon>Bacteria</taxon>
        <taxon>Pseudomonadati</taxon>
        <taxon>Pseudomonadota</taxon>
        <taxon>Gammaproteobacteria</taxon>
        <taxon>Alteromonadales</taxon>
        <taxon>Alteromonadaceae</taxon>
        <taxon>Fluctibacter</taxon>
    </lineage>
</organism>
<dbReference type="NCBIfam" id="NF002351">
    <property type="entry name" value="PRK01318.1-1"/>
    <property type="match status" value="1"/>
</dbReference>
<comment type="similarity">
    <text evidence="2 13">Belongs to the OXA1/ALB3/YidC family. Type 1 subfamily.</text>
</comment>
<dbReference type="HAMAP" id="MF_01810">
    <property type="entry name" value="YidC_type1"/>
    <property type="match status" value="1"/>
</dbReference>
<evidence type="ECO:0000256" key="7">
    <source>
        <dbReference type="ARBA" id="ARBA00022927"/>
    </source>
</evidence>
<evidence type="ECO:0000256" key="12">
    <source>
        <dbReference type="ARBA" id="ARBA00033342"/>
    </source>
</evidence>
<keyword evidence="9 13" id="KW-0472">Membrane</keyword>
<comment type="subunit">
    <text evidence="13">Interacts with the Sec translocase complex via SecD. Specifically interacts with transmembrane segments of nascent integral membrane proteins during membrane integration.</text>
</comment>
<dbReference type="Pfam" id="PF02096">
    <property type="entry name" value="60KD_IMP"/>
    <property type="match status" value="1"/>
</dbReference>
<comment type="subcellular location">
    <subcellularLocation>
        <location evidence="1">Cell inner membrane</location>
        <topology evidence="1">Multi-pass membrane protein</topology>
    </subcellularLocation>
    <subcellularLocation>
        <location evidence="13">Cell membrane</location>
        <topology evidence="13">Multi-pass membrane protein</topology>
    </subcellularLocation>
</comment>
<feature type="transmembrane region" description="Helical" evidence="13">
    <location>
        <begin position="502"/>
        <end position="522"/>
    </location>
</feature>
<evidence type="ECO:0000256" key="2">
    <source>
        <dbReference type="ARBA" id="ARBA00010527"/>
    </source>
</evidence>
<evidence type="ECO:0000313" key="16">
    <source>
        <dbReference type="EMBL" id="MCV2886540.1"/>
    </source>
</evidence>
<evidence type="ECO:0000256" key="13">
    <source>
        <dbReference type="HAMAP-Rule" id="MF_01810"/>
    </source>
</evidence>
<evidence type="ECO:0000256" key="9">
    <source>
        <dbReference type="ARBA" id="ARBA00023136"/>
    </source>
</evidence>
<proteinExistence type="inferred from homology"/>
<keyword evidence="4 13" id="KW-0813">Transport</keyword>
<dbReference type="NCBIfam" id="NF002352">
    <property type="entry name" value="PRK01318.1-3"/>
    <property type="match status" value="1"/>
</dbReference>
<evidence type="ECO:0000256" key="6">
    <source>
        <dbReference type="ARBA" id="ARBA00022692"/>
    </source>
</evidence>
<reference evidence="16 17" key="1">
    <citation type="submission" date="2022-10" db="EMBL/GenBank/DDBJ databases">
        <title>Aestuariibacter sp. AA17 isolated from Montipora capitata coral fragment.</title>
        <authorList>
            <person name="Emsley S.A."/>
            <person name="Pfannmuller K.M."/>
            <person name="Loughran R.M."/>
            <person name="Shlafstein M."/>
            <person name="Papke E."/>
            <person name="Saw J.H."/>
            <person name="Ushijima B."/>
            <person name="Videau P."/>
        </authorList>
    </citation>
    <scope>NUCLEOTIDE SEQUENCE [LARGE SCALE GENOMIC DNA]</scope>
    <source>
        <strain evidence="16 17">AA17</strain>
    </source>
</reference>
<dbReference type="InterPro" id="IPR047196">
    <property type="entry name" value="YidC_ALB_C"/>
</dbReference>
<comment type="function">
    <text evidence="13">Required for the insertion and/or proper folding and/or complex formation of integral membrane proteins into the membrane. Involved in integration of membrane proteins that insert both dependently and independently of the Sec translocase complex, as well as at least some lipoproteins. Aids folding of multispanning membrane proteins.</text>
</comment>
<feature type="transmembrane region" description="Helical" evidence="13">
    <location>
        <begin position="420"/>
        <end position="443"/>
    </location>
</feature>
<dbReference type="CDD" id="cd19961">
    <property type="entry name" value="EcYidC-like_peri"/>
    <property type="match status" value="1"/>
</dbReference>
<dbReference type="RefSeq" id="WP_263713830.1">
    <property type="nucleotide sequence ID" value="NZ_JAOWKX010000012.1"/>
</dbReference>
<evidence type="ECO:0000259" key="14">
    <source>
        <dbReference type="Pfam" id="PF02096"/>
    </source>
</evidence>
<dbReference type="Gene3D" id="2.70.98.90">
    <property type="match status" value="1"/>
</dbReference>
<protein>
    <recommendedName>
        <fullName evidence="3 13">Membrane protein insertase YidC</fullName>
    </recommendedName>
    <alternativeName>
        <fullName evidence="12 13">Foldase YidC</fullName>
    </alternativeName>
    <alternativeName>
        <fullName evidence="11 13">Membrane integrase YidC</fullName>
    </alternativeName>
    <alternativeName>
        <fullName evidence="13">Membrane protein YidC</fullName>
    </alternativeName>
</protein>
<dbReference type="CDD" id="cd20070">
    <property type="entry name" value="5TM_YidC_Alb3"/>
    <property type="match status" value="1"/>
</dbReference>
<evidence type="ECO:0000259" key="15">
    <source>
        <dbReference type="Pfam" id="PF14849"/>
    </source>
</evidence>
<dbReference type="InterPro" id="IPR028055">
    <property type="entry name" value="YidC/Oxa/ALB_C"/>
</dbReference>
<evidence type="ECO:0000313" key="17">
    <source>
        <dbReference type="Proteomes" id="UP001652504"/>
    </source>
</evidence>
<dbReference type="InterPro" id="IPR001708">
    <property type="entry name" value="YidC/ALB3/OXA1/COX18"/>
</dbReference>
<feature type="transmembrane region" description="Helical" evidence="13">
    <location>
        <begin position="6"/>
        <end position="23"/>
    </location>
</feature>
<sequence>MESQRSFLVIGLVMVSFLLWMEWQKDYGPQPVATVQTQPTQVNDAPAGQPSADVPVSEQSLSATSVTTGKQQIINVVSSNHQVQIDTRGGDIVSAKLLNFPLTQNSDEAFELLHAGESELYVAQSGLIGVDGPDANPRGRPIYQSAESSYEMTGDELIVPLTWKSEDGLLITKQFIFSRDQHAINVKYLITNQSDSAKQLQPYGQLKQTLSVPEGNMFMPTYRGTAYSTEDTRYEKYTFDDIEDENLRTTTNGGWVAMLEHYFVSAWIPNQTNTNNLFTRTIQNRFAAIGYTGEVVVLQPGDTTSLDSTLYLGPKDQDVLANLARGLDLTVDYGILWWISQPLFALLKFLHGLVGNWGLAIILITIIVKGAMYPLTKKQYESMAKLRNLAPKMQQLKDRFGDDRQKMSQGMMELYKKEKVNPMGGCFPLLLQMPIFLALYWVFLESVELRHADFYLWITDLSVKDPYFVLPVLTGASMYLLQKLQPMTVTDPMQQKIMQWMPVFMSIFFLWFPAGLVLYWLISNVITLIQAKMIYSSMEKRGLKTS</sequence>
<evidence type="ECO:0000256" key="3">
    <source>
        <dbReference type="ARBA" id="ARBA00015325"/>
    </source>
</evidence>
<keyword evidence="10 13" id="KW-0143">Chaperone</keyword>
<gene>
    <name evidence="13 16" type="primary">yidC</name>
    <name evidence="16" type="ORF">OE749_17745</name>
</gene>
<name>A0ABT3AD13_9ALTE</name>
<dbReference type="EMBL" id="JAOWKX010000012">
    <property type="protein sequence ID" value="MCV2886540.1"/>
    <property type="molecule type" value="Genomic_DNA"/>
</dbReference>
<keyword evidence="7 13" id="KW-0653">Protein transport</keyword>
<evidence type="ECO:0000256" key="11">
    <source>
        <dbReference type="ARBA" id="ARBA00033245"/>
    </source>
</evidence>
<dbReference type="Pfam" id="PF14849">
    <property type="entry name" value="YidC_periplas"/>
    <property type="match status" value="1"/>
</dbReference>
<keyword evidence="17" id="KW-1185">Reference proteome</keyword>
<accession>A0ABT3AD13</accession>
<dbReference type="PRINTS" id="PR01900">
    <property type="entry name" value="YIDCPROTEIN"/>
</dbReference>
<dbReference type="InterPro" id="IPR038221">
    <property type="entry name" value="YidC_periplasmic_sf"/>
</dbReference>
<keyword evidence="5 13" id="KW-1003">Cell membrane</keyword>
<dbReference type="NCBIfam" id="TIGR03593">
    <property type="entry name" value="yidC_nterm"/>
    <property type="match status" value="1"/>
</dbReference>
<dbReference type="InterPro" id="IPR028053">
    <property type="entry name" value="Membr_insert_YidC_N"/>
</dbReference>
<keyword evidence="6 13" id="KW-0812">Transmembrane</keyword>
<keyword evidence="8 13" id="KW-1133">Transmembrane helix</keyword>
<dbReference type="PANTHER" id="PTHR12428:SF65">
    <property type="entry name" value="CYTOCHROME C OXIDASE ASSEMBLY PROTEIN COX18, MITOCHONDRIAL"/>
    <property type="match status" value="1"/>
</dbReference>
<feature type="domain" description="Membrane insertase YidC/Oxa/ALB C-terminal" evidence="14">
    <location>
        <begin position="357"/>
        <end position="535"/>
    </location>
</feature>
<dbReference type="InterPro" id="IPR019998">
    <property type="entry name" value="Membr_insert_YidC"/>
</dbReference>
<feature type="domain" description="Membrane insertase YidC N-terminal" evidence="15">
    <location>
        <begin position="75"/>
        <end position="345"/>
    </location>
</feature>
<dbReference type="Proteomes" id="UP001652504">
    <property type="component" value="Unassembled WGS sequence"/>
</dbReference>
<evidence type="ECO:0000256" key="1">
    <source>
        <dbReference type="ARBA" id="ARBA00004429"/>
    </source>
</evidence>
<feature type="transmembrane region" description="Helical" evidence="13">
    <location>
        <begin position="357"/>
        <end position="375"/>
    </location>
</feature>
<dbReference type="NCBIfam" id="TIGR03592">
    <property type="entry name" value="yidC_oxa1_cterm"/>
    <property type="match status" value="1"/>
</dbReference>
<evidence type="ECO:0000256" key="5">
    <source>
        <dbReference type="ARBA" id="ARBA00022475"/>
    </source>
</evidence>
<evidence type="ECO:0000256" key="8">
    <source>
        <dbReference type="ARBA" id="ARBA00022989"/>
    </source>
</evidence>